<dbReference type="Gramene" id="OQU79126">
    <property type="protein sequence ID" value="OQU79126"/>
    <property type="gene ID" value="SORBI_3008G099300"/>
</dbReference>
<name>A0A1B6PCS3_SORBI</name>
<sequence length="264" mass="29882">MSESTYFKLDLIKTITGDFADDLLVGSGGYGVVYRGTYDGQKIAVKKLHPLHGLDDKAFDKEFHSLSKINHPNVVRLIGYCHESHRKFLPHKGGLQAATVMERVLCFEYMEGGSLDKHILADSCDLDWLTCYKIIKGICEGLNRLHSEQGKPIYHMDLKPANILLDKNMTAKIGDLGLSRLVSSTNTYQTKAREGTLGYMPPEYINSGDISRKFDVFSLGVIIIRILDGNDGNSRRFDMPREQFIEFVSNRDVFFILLYYILSV</sequence>
<keyword evidence="2 5" id="KW-0547">Nucleotide-binding</keyword>
<dbReference type="PROSITE" id="PS00107">
    <property type="entry name" value="PROTEIN_KINASE_ATP"/>
    <property type="match status" value="1"/>
</dbReference>
<dbReference type="ExpressionAtlas" id="A0A1B6PCS3">
    <property type="expression patterns" value="baseline and differential"/>
</dbReference>
<accession>A0A1B6PCS3</accession>
<dbReference type="InParanoid" id="A0A1B6PCS3"/>
<dbReference type="InterPro" id="IPR000719">
    <property type="entry name" value="Prot_kinase_dom"/>
</dbReference>
<dbReference type="PROSITE" id="PS00108">
    <property type="entry name" value="PROTEIN_KINASE_ST"/>
    <property type="match status" value="1"/>
</dbReference>
<keyword evidence="9" id="KW-1185">Reference proteome</keyword>
<dbReference type="STRING" id="4558.A0A1B6PCS3"/>
<protein>
    <recommendedName>
        <fullName evidence="7">Protein kinase domain-containing protein</fullName>
    </recommendedName>
</protein>
<evidence type="ECO:0000256" key="3">
    <source>
        <dbReference type="ARBA" id="ARBA00022777"/>
    </source>
</evidence>
<evidence type="ECO:0000256" key="6">
    <source>
        <dbReference type="RuleBase" id="RU000304"/>
    </source>
</evidence>
<evidence type="ECO:0000313" key="9">
    <source>
        <dbReference type="Proteomes" id="UP000000768"/>
    </source>
</evidence>
<evidence type="ECO:0000256" key="2">
    <source>
        <dbReference type="ARBA" id="ARBA00022741"/>
    </source>
</evidence>
<keyword evidence="6" id="KW-0723">Serine/threonine-protein kinase</keyword>
<organism evidence="8 9">
    <name type="scientific">Sorghum bicolor</name>
    <name type="common">Sorghum</name>
    <name type="synonym">Sorghum vulgare</name>
    <dbReference type="NCBI Taxonomy" id="4558"/>
    <lineage>
        <taxon>Eukaryota</taxon>
        <taxon>Viridiplantae</taxon>
        <taxon>Streptophyta</taxon>
        <taxon>Embryophyta</taxon>
        <taxon>Tracheophyta</taxon>
        <taxon>Spermatophyta</taxon>
        <taxon>Magnoliopsida</taxon>
        <taxon>Liliopsida</taxon>
        <taxon>Poales</taxon>
        <taxon>Poaceae</taxon>
        <taxon>PACMAD clade</taxon>
        <taxon>Panicoideae</taxon>
        <taxon>Andropogonodae</taxon>
        <taxon>Andropogoneae</taxon>
        <taxon>Sorghinae</taxon>
        <taxon>Sorghum</taxon>
    </lineage>
</organism>
<dbReference type="PIRSF" id="PIRSF000654">
    <property type="entry name" value="Integrin-linked_kinase"/>
    <property type="match status" value="1"/>
</dbReference>
<dbReference type="Pfam" id="PF00069">
    <property type="entry name" value="Pkinase"/>
    <property type="match status" value="1"/>
</dbReference>
<keyword evidence="1" id="KW-0808">Transferase</keyword>
<dbReference type="Gene3D" id="1.10.510.10">
    <property type="entry name" value="Transferase(Phosphotransferase) domain 1"/>
    <property type="match status" value="1"/>
</dbReference>
<dbReference type="InterPro" id="IPR017441">
    <property type="entry name" value="Protein_kinase_ATP_BS"/>
</dbReference>
<dbReference type="PROSITE" id="PS50011">
    <property type="entry name" value="PROTEIN_KINASE_DOM"/>
    <property type="match status" value="1"/>
</dbReference>
<evidence type="ECO:0000259" key="7">
    <source>
        <dbReference type="PROSITE" id="PS50011"/>
    </source>
</evidence>
<evidence type="ECO:0000256" key="5">
    <source>
        <dbReference type="PROSITE-ProRule" id="PRU10141"/>
    </source>
</evidence>
<keyword evidence="3" id="KW-0418">Kinase</keyword>
<dbReference type="GO" id="GO:0005524">
    <property type="term" value="F:ATP binding"/>
    <property type="evidence" value="ECO:0007669"/>
    <property type="project" value="UniProtKB-UniRule"/>
</dbReference>
<dbReference type="PANTHER" id="PTHR45707">
    <property type="entry name" value="C2 CALCIUM/LIPID-BINDING PLANT PHOSPHORIBOSYLTRANSFERASE FAMILY PROTEIN"/>
    <property type="match status" value="1"/>
</dbReference>
<comment type="similarity">
    <text evidence="6">Belongs to the protein kinase superfamily.</text>
</comment>
<proteinExistence type="inferred from homology"/>
<reference evidence="9" key="3">
    <citation type="journal article" date="2018" name="Plant J.">
        <title>The Sorghum bicolor reference genome: improved assembly, gene annotations, a transcriptome atlas, and signatures of genome organization.</title>
        <authorList>
            <person name="McCormick R.F."/>
            <person name="Truong S.K."/>
            <person name="Sreedasyam A."/>
            <person name="Jenkins J."/>
            <person name="Shu S."/>
            <person name="Sims D."/>
            <person name="Kennedy M."/>
            <person name="Amirebrahimi M."/>
            <person name="Weers B.D."/>
            <person name="McKinley B."/>
            <person name="Mattison A."/>
            <person name="Morishige D.T."/>
            <person name="Grimwood J."/>
            <person name="Schmutz J."/>
            <person name="Mullet J.E."/>
        </authorList>
    </citation>
    <scope>NUCLEOTIDE SEQUENCE [LARGE SCALE GENOMIC DNA]</scope>
    <source>
        <strain evidence="9">cv. BTx623</strain>
    </source>
</reference>
<dbReference type="GO" id="GO:0004674">
    <property type="term" value="F:protein serine/threonine kinase activity"/>
    <property type="evidence" value="ECO:0007669"/>
    <property type="project" value="UniProtKB-KW"/>
</dbReference>
<dbReference type="InterPro" id="IPR011009">
    <property type="entry name" value="Kinase-like_dom_sf"/>
</dbReference>
<dbReference type="EMBL" id="CM000767">
    <property type="protein sequence ID" value="OQU79126.1"/>
    <property type="molecule type" value="Genomic_DNA"/>
</dbReference>
<dbReference type="PANTHER" id="PTHR45707:SF46">
    <property type="entry name" value="PROTEIN KINASE DOMAIN-CONTAINING PROTEIN"/>
    <property type="match status" value="1"/>
</dbReference>
<feature type="binding site" evidence="5">
    <location>
        <position position="47"/>
    </location>
    <ligand>
        <name>ATP</name>
        <dbReference type="ChEBI" id="CHEBI:30616"/>
    </ligand>
</feature>
<gene>
    <name evidence="8" type="ORF">SORBI_3008G099300</name>
</gene>
<feature type="domain" description="Protein kinase" evidence="7">
    <location>
        <begin position="19"/>
        <end position="264"/>
    </location>
</feature>
<dbReference type="SMART" id="SM00220">
    <property type="entry name" value="S_TKc"/>
    <property type="match status" value="1"/>
</dbReference>
<evidence type="ECO:0000256" key="1">
    <source>
        <dbReference type="ARBA" id="ARBA00022679"/>
    </source>
</evidence>
<reference evidence="8 9" key="1">
    <citation type="journal article" date="2009" name="Nature">
        <title>The Sorghum bicolor genome and the diversification of grasses.</title>
        <authorList>
            <person name="Paterson A.H."/>
            <person name="Bowers J.E."/>
            <person name="Bruggmann R."/>
            <person name="Dubchak I."/>
            <person name="Grimwood J."/>
            <person name="Gundlach H."/>
            <person name="Haberer G."/>
            <person name="Hellsten U."/>
            <person name="Mitros T."/>
            <person name="Poliakov A."/>
            <person name="Schmutz J."/>
            <person name="Spannagl M."/>
            <person name="Tang H."/>
            <person name="Wang X."/>
            <person name="Wicker T."/>
            <person name="Bharti A.K."/>
            <person name="Chapman J."/>
            <person name="Feltus F.A."/>
            <person name="Gowik U."/>
            <person name="Grigoriev I.V."/>
            <person name="Lyons E."/>
            <person name="Maher C.A."/>
            <person name="Martis M."/>
            <person name="Narechania A."/>
            <person name="Otillar R.P."/>
            <person name="Penning B.W."/>
            <person name="Salamov A.A."/>
            <person name="Wang Y."/>
            <person name="Zhang L."/>
            <person name="Carpita N.C."/>
            <person name="Freeling M."/>
            <person name="Gingle A.R."/>
            <person name="Hash C.T."/>
            <person name="Keller B."/>
            <person name="Klein P."/>
            <person name="Kresovich S."/>
            <person name="McCann M.C."/>
            <person name="Ming R."/>
            <person name="Peterson D.G."/>
            <person name="Mehboob-ur-Rahman"/>
            <person name="Ware D."/>
            <person name="Westhoff P."/>
            <person name="Mayer K.F."/>
            <person name="Messing J."/>
            <person name="Rokhsar D.S."/>
        </authorList>
    </citation>
    <scope>NUCLEOTIDE SEQUENCE [LARGE SCALE GENOMIC DNA]</scope>
    <source>
        <strain evidence="9">cv. BTx623</strain>
    </source>
</reference>
<reference evidence="8" key="2">
    <citation type="submission" date="2017-02" db="EMBL/GenBank/DDBJ databases">
        <title>WGS assembly of Sorghum bicolor.</title>
        <authorList>
            <person name="Paterson A."/>
            <person name="Mullet J."/>
            <person name="Bowers J."/>
            <person name="Bruggmann R."/>
            <person name="Dubchak I."/>
            <person name="Grimwood J."/>
            <person name="Gundlach H."/>
            <person name="Haberer G."/>
            <person name="Hellsten U."/>
            <person name="Mitros T."/>
            <person name="Poliakov A."/>
            <person name="Schmutz J."/>
            <person name="Spannagl M."/>
            <person name="Tang H."/>
            <person name="Wang X."/>
            <person name="Wicker T."/>
            <person name="Bharti A."/>
            <person name="Chapman J."/>
            <person name="Feltus F."/>
            <person name="Gowik U."/>
            <person name="Grigoriev I."/>
            <person name="Lyons E."/>
            <person name="Maher C."/>
            <person name="Martis M."/>
            <person name="Narechania A."/>
            <person name="Otillar R."/>
            <person name="Penning B."/>
            <person name="Salamov A."/>
            <person name="Wang Y."/>
            <person name="Zhang L."/>
            <person name="Carpita N."/>
            <person name="Freeling M."/>
            <person name="Gingle A."/>
            <person name="Hash C."/>
            <person name="Keller B."/>
            <person name="Klein P."/>
            <person name="Kresovich S."/>
            <person name="Mccann M."/>
            <person name="Ming R."/>
            <person name="Peterson D."/>
            <person name="Rahman M."/>
            <person name="Ware D."/>
            <person name="Westhoff P."/>
            <person name="Mayer K."/>
            <person name="Messing J."/>
            <person name="Sims D."/>
            <person name="Jenkins J."/>
            <person name="Shu S."/>
            <person name="Rokhsar D."/>
        </authorList>
    </citation>
    <scope>NUCLEOTIDE SEQUENCE</scope>
</reference>
<evidence type="ECO:0000313" key="8">
    <source>
        <dbReference type="EMBL" id="KXG23468.1"/>
    </source>
</evidence>
<dbReference type="InterPro" id="IPR008271">
    <property type="entry name" value="Ser/Thr_kinase_AS"/>
</dbReference>
<dbReference type="Proteomes" id="UP000000768">
    <property type="component" value="Chromosome 8"/>
</dbReference>
<dbReference type="Gramene" id="KXG23468">
    <property type="protein sequence ID" value="KXG23468"/>
    <property type="gene ID" value="SORBI_3008G099300"/>
</dbReference>
<dbReference type="AlphaFoldDB" id="A0A1B6PCS3"/>
<evidence type="ECO:0000256" key="4">
    <source>
        <dbReference type="ARBA" id="ARBA00022840"/>
    </source>
</evidence>
<keyword evidence="4 5" id="KW-0067">ATP-binding</keyword>
<dbReference type="Gene3D" id="3.30.200.20">
    <property type="entry name" value="Phosphorylase Kinase, domain 1"/>
    <property type="match status" value="1"/>
</dbReference>
<dbReference type="EMBL" id="CM000767">
    <property type="protein sequence ID" value="KXG23468.1"/>
    <property type="molecule type" value="Genomic_DNA"/>
</dbReference>
<dbReference type="SUPFAM" id="SSF56112">
    <property type="entry name" value="Protein kinase-like (PK-like)"/>
    <property type="match status" value="1"/>
</dbReference>
<dbReference type="OMA" id="TMMSYAS"/>